<dbReference type="SUPFAM" id="SSF48264">
    <property type="entry name" value="Cytochrome P450"/>
    <property type="match status" value="1"/>
</dbReference>
<dbReference type="PRINTS" id="PR00463">
    <property type="entry name" value="EP450I"/>
</dbReference>
<dbReference type="InterPro" id="IPR001128">
    <property type="entry name" value="Cyt_P450"/>
</dbReference>
<dbReference type="PANTHER" id="PTHR24282:SF135">
    <property type="entry name" value="CYTOCHROME P450 709B2"/>
    <property type="match status" value="1"/>
</dbReference>
<evidence type="ECO:0000256" key="9">
    <source>
        <dbReference type="ARBA" id="ARBA00023033"/>
    </source>
</evidence>
<evidence type="ECO:0000256" key="8">
    <source>
        <dbReference type="ARBA" id="ARBA00023004"/>
    </source>
</evidence>
<keyword evidence="10 13" id="KW-0472">Membrane</keyword>
<evidence type="ECO:0000256" key="7">
    <source>
        <dbReference type="ARBA" id="ARBA00023002"/>
    </source>
</evidence>
<evidence type="ECO:0000313" key="15">
    <source>
        <dbReference type="Proteomes" id="UP000734854"/>
    </source>
</evidence>
<dbReference type="Pfam" id="PF00067">
    <property type="entry name" value="p450"/>
    <property type="match status" value="2"/>
</dbReference>
<reference evidence="14 15" key="1">
    <citation type="submission" date="2020-08" db="EMBL/GenBank/DDBJ databases">
        <title>Plant Genome Project.</title>
        <authorList>
            <person name="Zhang R.-G."/>
        </authorList>
    </citation>
    <scope>NUCLEOTIDE SEQUENCE [LARGE SCALE GENOMIC DNA]</scope>
    <source>
        <tissue evidence="14">Rhizome</tissue>
    </source>
</reference>
<evidence type="ECO:0000256" key="4">
    <source>
        <dbReference type="ARBA" id="ARBA00022692"/>
    </source>
</evidence>
<dbReference type="GO" id="GO:0016705">
    <property type="term" value="F:oxidoreductase activity, acting on paired donors, with incorporation or reduction of molecular oxygen"/>
    <property type="evidence" value="ECO:0007669"/>
    <property type="project" value="InterPro"/>
</dbReference>
<dbReference type="InterPro" id="IPR017972">
    <property type="entry name" value="Cyt_P450_CS"/>
</dbReference>
<evidence type="ECO:0000256" key="1">
    <source>
        <dbReference type="ARBA" id="ARBA00004370"/>
    </source>
</evidence>
<keyword evidence="8 11" id="KW-0408">Iron</keyword>
<dbReference type="EMBL" id="JACMSC010000012">
    <property type="protein sequence ID" value="KAG6498067.1"/>
    <property type="molecule type" value="Genomic_DNA"/>
</dbReference>
<evidence type="ECO:0000256" key="6">
    <source>
        <dbReference type="ARBA" id="ARBA00022989"/>
    </source>
</evidence>
<dbReference type="GO" id="GO:0006629">
    <property type="term" value="P:lipid metabolic process"/>
    <property type="evidence" value="ECO:0007669"/>
    <property type="project" value="UniProtKB-ARBA"/>
</dbReference>
<dbReference type="AlphaFoldDB" id="A0A8J5G477"/>
<keyword evidence="6 13" id="KW-1133">Transmembrane helix</keyword>
<evidence type="ECO:0000313" key="14">
    <source>
        <dbReference type="EMBL" id="KAG6498067.1"/>
    </source>
</evidence>
<dbReference type="GO" id="GO:0005506">
    <property type="term" value="F:iron ion binding"/>
    <property type="evidence" value="ECO:0007669"/>
    <property type="project" value="InterPro"/>
</dbReference>
<dbReference type="PRINTS" id="PR00385">
    <property type="entry name" value="P450"/>
</dbReference>
<keyword evidence="5 11" id="KW-0479">Metal-binding</keyword>
<protein>
    <recommendedName>
        <fullName evidence="16">Cytochrome P450</fullName>
    </recommendedName>
</protein>
<dbReference type="GO" id="GO:0020037">
    <property type="term" value="F:heme binding"/>
    <property type="evidence" value="ECO:0007669"/>
    <property type="project" value="InterPro"/>
</dbReference>
<dbReference type="PANTHER" id="PTHR24282">
    <property type="entry name" value="CYTOCHROME P450 FAMILY MEMBER"/>
    <property type="match status" value="1"/>
</dbReference>
<dbReference type="InterPro" id="IPR002401">
    <property type="entry name" value="Cyt_P450_E_grp-I"/>
</dbReference>
<dbReference type="InterPro" id="IPR050665">
    <property type="entry name" value="Cytochrome_P450_Monooxygen"/>
</dbReference>
<evidence type="ECO:0000256" key="5">
    <source>
        <dbReference type="ARBA" id="ARBA00022723"/>
    </source>
</evidence>
<feature type="transmembrane region" description="Helical" evidence="13">
    <location>
        <begin position="6"/>
        <end position="28"/>
    </location>
</feature>
<evidence type="ECO:0000256" key="11">
    <source>
        <dbReference type="PIRSR" id="PIRSR602401-1"/>
    </source>
</evidence>
<comment type="cofactor">
    <cofactor evidence="11">
        <name>heme</name>
        <dbReference type="ChEBI" id="CHEBI:30413"/>
    </cofactor>
</comment>
<dbReference type="InterPro" id="IPR036396">
    <property type="entry name" value="Cyt_P450_sf"/>
</dbReference>
<feature type="binding site" description="axial binding residue" evidence="11">
    <location>
        <position position="503"/>
    </location>
    <ligand>
        <name>heme</name>
        <dbReference type="ChEBI" id="CHEBI:30413"/>
    </ligand>
    <ligandPart>
        <name>Fe</name>
        <dbReference type="ChEBI" id="CHEBI:18248"/>
    </ligandPart>
</feature>
<keyword evidence="3 11" id="KW-0349">Heme</keyword>
<accession>A0A8J5G477</accession>
<sequence>MGFFGLVLGSLLVALIPILWKALLHLIWRPYSITKLFREQGVCGPAYQFWTGSLQEIRRLRKAGSELILDNNCHDYTVRVFPHYRNWTHHKRLRGKIWKYSSAIFLLSGTTFLLWIGSNPRLCVGDIEMVKQVLSNKFGFYLKTEASAGVLALVGKGLVLVEGEDWVRHRRILNPAFAMDKLKVRLPSLPLGKCIAYRTTSIITWAWQLLTKTMDECAKATIEAWRDESSREDDQQQMEIDVSVQFQELTADVISRTAFGSSYKEGKEVFLAQKKLQVLVAESFFHWNFYGSKYFPTKQNLQIRKLEKIIRSTLMGIIKNRMSSTEDSGFGNDLLGLMLEARQVEAGRMLSLDEIVDECKTFFFAGQETTSYFLTWAMFLLSTNKDWQEKLRDEVLQHCRKETPNADMLSRLKPMNMVLLETLRLYGPVILMGRKAERAMTLGSINIPKDTSLIIPIALIQRNKKLWGADADEFNPLRFANGMSQAATHPNALLSFSIGPRACIGQNFAMLEAKVVLAKILQQFSFSLSPKYKHAPMDVLTLRPKYGLPVVLRPLHV</sequence>
<organism evidence="14 15">
    <name type="scientific">Zingiber officinale</name>
    <name type="common">Ginger</name>
    <name type="synonym">Amomum zingiber</name>
    <dbReference type="NCBI Taxonomy" id="94328"/>
    <lineage>
        <taxon>Eukaryota</taxon>
        <taxon>Viridiplantae</taxon>
        <taxon>Streptophyta</taxon>
        <taxon>Embryophyta</taxon>
        <taxon>Tracheophyta</taxon>
        <taxon>Spermatophyta</taxon>
        <taxon>Magnoliopsida</taxon>
        <taxon>Liliopsida</taxon>
        <taxon>Zingiberales</taxon>
        <taxon>Zingiberaceae</taxon>
        <taxon>Zingiber</taxon>
    </lineage>
</organism>
<dbReference type="GO" id="GO:0004497">
    <property type="term" value="F:monooxygenase activity"/>
    <property type="evidence" value="ECO:0007669"/>
    <property type="project" value="UniProtKB-KW"/>
</dbReference>
<feature type="transmembrane region" description="Helical" evidence="13">
    <location>
        <begin position="97"/>
        <end position="117"/>
    </location>
</feature>
<gene>
    <name evidence="14" type="ORF">ZIOFF_045976</name>
</gene>
<dbReference type="GO" id="GO:0016020">
    <property type="term" value="C:membrane"/>
    <property type="evidence" value="ECO:0007669"/>
    <property type="project" value="UniProtKB-SubCell"/>
</dbReference>
<keyword evidence="9 12" id="KW-0503">Monooxygenase</keyword>
<comment type="caution">
    <text evidence="14">The sequence shown here is derived from an EMBL/GenBank/DDBJ whole genome shotgun (WGS) entry which is preliminary data.</text>
</comment>
<evidence type="ECO:0000256" key="13">
    <source>
        <dbReference type="SAM" id="Phobius"/>
    </source>
</evidence>
<evidence type="ECO:0008006" key="16">
    <source>
        <dbReference type="Google" id="ProtNLM"/>
    </source>
</evidence>
<comment type="similarity">
    <text evidence="2 12">Belongs to the cytochrome P450 family.</text>
</comment>
<evidence type="ECO:0000256" key="10">
    <source>
        <dbReference type="ARBA" id="ARBA00023136"/>
    </source>
</evidence>
<evidence type="ECO:0000256" key="2">
    <source>
        <dbReference type="ARBA" id="ARBA00010617"/>
    </source>
</evidence>
<dbReference type="PROSITE" id="PS00086">
    <property type="entry name" value="CYTOCHROME_P450"/>
    <property type="match status" value="1"/>
</dbReference>
<keyword evidence="4 13" id="KW-0812">Transmembrane</keyword>
<evidence type="ECO:0000256" key="12">
    <source>
        <dbReference type="RuleBase" id="RU000461"/>
    </source>
</evidence>
<keyword evidence="7 12" id="KW-0560">Oxidoreductase</keyword>
<dbReference type="Gene3D" id="1.10.630.10">
    <property type="entry name" value="Cytochrome P450"/>
    <property type="match status" value="1"/>
</dbReference>
<comment type="subcellular location">
    <subcellularLocation>
        <location evidence="1">Membrane</location>
    </subcellularLocation>
</comment>
<proteinExistence type="inferred from homology"/>
<name>A0A8J5G477_ZINOF</name>
<dbReference type="Proteomes" id="UP000734854">
    <property type="component" value="Unassembled WGS sequence"/>
</dbReference>
<evidence type="ECO:0000256" key="3">
    <source>
        <dbReference type="ARBA" id="ARBA00022617"/>
    </source>
</evidence>
<keyword evidence="15" id="KW-1185">Reference proteome</keyword>